<dbReference type="AlphaFoldDB" id="B3MY07"/>
<proteinExistence type="inferred from homology"/>
<keyword evidence="3" id="KW-0812">Transmembrane</keyword>
<dbReference type="GO" id="GO:0044284">
    <property type="term" value="C:mitochondrial crista junction"/>
    <property type="evidence" value="ECO:0007669"/>
    <property type="project" value="TreeGrafter"/>
</dbReference>
<accession>B3MY07</accession>
<keyword evidence="5" id="KW-1133">Transmembrane helix</keyword>
<organism evidence="10 11">
    <name type="scientific">Drosophila ananassae</name>
    <name type="common">Fruit fly</name>
    <dbReference type="NCBI Taxonomy" id="7217"/>
    <lineage>
        <taxon>Eukaryota</taxon>
        <taxon>Metazoa</taxon>
        <taxon>Ecdysozoa</taxon>
        <taxon>Arthropoda</taxon>
        <taxon>Hexapoda</taxon>
        <taxon>Insecta</taxon>
        <taxon>Pterygota</taxon>
        <taxon>Neoptera</taxon>
        <taxon>Endopterygota</taxon>
        <taxon>Diptera</taxon>
        <taxon>Brachycera</taxon>
        <taxon>Muscomorpha</taxon>
        <taxon>Ephydroidea</taxon>
        <taxon>Drosophilidae</taxon>
        <taxon>Drosophila</taxon>
        <taxon>Sophophora</taxon>
    </lineage>
</organism>
<dbReference type="GeneID" id="6502308"/>
<dbReference type="FunCoup" id="B3MY07">
    <property type="interactions" value="3"/>
</dbReference>
<dbReference type="GO" id="GO:0061617">
    <property type="term" value="C:MICOS complex"/>
    <property type="evidence" value="ECO:0007669"/>
    <property type="project" value="UniProtKB-UniRule"/>
</dbReference>
<evidence type="ECO:0000256" key="8">
    <source>
        <dbReference type="RuleBase" id="RU363009"/>
    </source>
</evidence>
<comment type="subcellular location">
    <subcellularLocation>
        <location evidence="1 8">Mitochondrion inner membrane</location>
        <topology evidence="1 8">Single-pass membrane protein</topology>
    </subcellularLocation>
</comment>
<dbReference type="HOGENOM" id="CLU_1572245_0_0_1"/>
<comment type="subunit">
    <text evidence="8">Component of the mitochondrial contact site and cristae organizing system (MICOS) complex.</text>
</comment>
<feature type="region of interest" description="Disordered" evidence="9">
    <location>
        <begin position="125"/>
        <end position="159"/>
    </location>
</feature>
<dbReference type="InterPro" id="IPR026769">
    <property type="entry name" value="Mic13"/>
</dbReference>
<reference evidence="10 11" key="1">
    <citation type="journal article" date="2007" name="Nature">
        <title>Evolution of genes and genomes on the Drosophila phylogeny.</title>
        <authorList>
            <consortium name="Drosophila 12 Genomes Consortium"/>
            <person name="Clark A.G."/>
            <person name="Eisen M.B."/>
            <person name="Smith D.R."/>
            <person name="Bergman C.M."/>
            <person name="Oliver B."/>
            <person name="Markow T.A."/>
            <person name="Kaufman T.C."/>
            <person name="Kellis M."/>
            <person name="Gelbart W."/>
            <person name="Iyer V.N."/>
            <person name="Pollard D.A."/>
            <person name="Sackton T.B."/>
            <person name="Larracuente A.M."/>
            <person name="Singh N.D."/>
            <person name="Abad J.P."/>
            <person name="Abt D.N."/>
            <person name="Adryan B."/>
            <person name="Aguade M."/>
            <person name="Akashi H."/>
            <person name="Anderson W.W."/>
            <person name="Aquadro C.F."/>
            <person name="Ardell D.H."/>
            <person name="Arguello R."/>
            <person name="Artieri C.G."/>
            <person name="Barbash D.A."/>
            <person name="Barker D."/>
            <person name="Barsanti P."/>
            <person name="Batterham P."/>
            <person name="Batzoglou S."/>
            <person name="Begun D."/>
            <person name="Bhutkar A."/>
            <person name="Blanco E."/>
            <person name="Bosak S.A."/>
            <person name="Bradley R.K."/>
            <person name="Brand A.D."/>
            <person name="Brent M.R."/>
            <person name="Brooks A.N."/>
            <person name="Brown R.H."/>
            <person name="Butlin R.K."/>
            <person name="Caggese C."/>
            <person name="Calvi B.R."/>
            <person name="Bernardo de Carvalho A."/>
            <person name="Caspi A."/>
            <person name="Castrezana S."/>
            <person name="Celniker S.E."/>
            <person name="Chang J.L."/>
            <person name="Chapple C."/>
            <person name="Chatterji S."/>
            <person name="Chinwalla A."/>
            <person name="Civetta A."/>
            <person name="Clifton S.W."/>
            <person name="Comeron J.M."/>
            <person name="Costello J.C."/>
            <person name="Coyne J.A."/>
            <person name="Daub J."/>
            <person name="David R.G."/>
            <person name="Delcher A.L."/>
            <person name="Delehaunty K."/>
            <person name="Do C.B."/>
            <person name="Ebling H."/>
            <person name="Edwards K."/>
            <person name="Eickbush T."/>
            <person name="Evans J.D."/>
            <person name="Filipski A."/>
            <person name="Findeiss S."/>
            <person name="Freyhult E."/>
            <person name="Fulton L."/>
            <person name="Fulton R."/>
            <person name="Garcia A.C."/>
            <person name="Gardiner A."/>
            <person name="Garfield D.A."/>
            <person name="Garvin B.E."/>
            <person name="Gibson G."/>
            <person name="Gilbert D."/>
            <person name="Gnerre S."/>
            <person name="Godfrey J."/>
            <person name="Good R."/>
            <person name="Gotea V."/>
            <person name="Gravely B."/>
            <person name="Greenberg A.J."/>
            <person name="Griffiths-Jones S."/>
            <person name="Gross S."/>
            <person name="Guigo R."/>
            <person name="Gustafson E.A."/>
            <person name="Haerty W."/>
            <person name="Hahn M.W."/>
            <person name="Halligan D.L."/>
            <person name="Halpern A.L."/>
            <person name="Halter G.M."/>
            <person name="Han M.V."/>
            <person name="Heger A."/>
            <person name="Hillier L."/>
            <person name="Hinrichs A.S."/>
            <person name="Holmes I."/>
            <person name="Hoskins R.A."/>
            <person name="Hubisz M.J."/>
            <person name="Hultmark D."/>
            <person name="Huntley M.A."/>
            <person name="Jaffe D.B."/>
            <person name="Jagadeeshan S."/>
            <person name="Jeck W.R."/>
            <person name="Johnson J."/>
            <person name="Jones C.D."/>
            <person name="Jordan W.C."/>
            <person name="Karpen G.H."/>
            <person name="Kataoka E."/>
            <person name="Keightley P.D."/>
            <person name="Kheradpour P."/>
            <person name="Kirkness E.F."/>
            <person name="Koerich L.B."/>
            <person name="Kristiansen K."/>
            <person name="Kudrna D."/>
            <person name="Kulathinal R.J."/>
            <person name="Kumar S."/>
            <person name="Kwok R."/>
            <person name="Lander E."/>
            <person name="Langley C.H."/>
            <person name="Lapoint R."/>
            <person name="Lazzaro B.P."/>
            <person name="Lee S.J."/>
            <person name="Levesque L."/>
            <person name="Li R."/>
            <person name="Lin C.F."/>
            <person name="Lin M.F."/>
            <person name="Lindblad-Toh K."/>
            <person name="Llopart A."/>
            <person name="Long M."/>
            <person name="Low L."/>
            <person name="Lozovsky E."/>
            <person name="Lu J."/>
            <person name="Luo M."/>
            <person name="Machado C.A."/>
            <person name="Makalowski W."/>
            <person name="Marzo M."/>
            <person name="Matsuda M."/>
            <person name="Matzkin L."/>
            <person name="McAllister B."/>
            <person name="McBride C.S."/>
            <person name="McKernan B."/>
            <person name="McKernan K."/>
            <person name="Mendez-Lago M."/>
            <person name="Minx P."/>
            <person name="Mollenhauer M.U."/>
            <person name="Montooth K."/>
            <person name="Mount S.M."/>
            <person name="Mu X."/>
            <person name="Myers E."/>
            <person name="Negre B."/>
            <person name="Newfeld S."/>
            <person name="Nielsen R."/>
            <person name="Noor M.A."/>
            <person name="O'Grady P."/>
            <person name="Pachter L."/>
            <person name="Papaceit M."/>
            <person name="Parisi M.J."/>
            <person name="Parisi M."/>
            <person name="Parts L."/>
            <person name="Pedersen J.S."/>
            <person name="Pesole G."/>
            <person name="Phillippy A.M."/>
            <person name="Ponting C.P."/>
            <person name="Pop M."/>
            <person name="Porcelli D."/>
            <person name="Powell J.R."/>
            <person name="Prohaska S."/>
            <person name="Pruitt K."/>
            <person name="Puig M."/>
            <person name="Quesneville H."/>
            <person name="Ram K.R."/>
            <person name="Rand D."/>
            <person name="Rasmussen M.D."/>
            <person name="Reed L.K."/>
            <person name="Reenan R."/>
            <person name="Reily A."/>
            <person name="Remington K.A."/>
            <person name="Rieger T.T."/>
            <person name="Ritchie M.G."/>
            <person name="Robin C."/>
            <person name="Rogers Y.H."/>
            <person name="Rohde C."/>
            <person name="Rozas J."/>
            <person name="Rubenfield M.J."/>
            <person name="Ruiz A."/>
            <person name="Russo S."/>
            <person name="Salzberg S.L."/>
            <person name="Sanchez-Gracia A."/>
            <person name="Saranga D.J."/>
            <person name="Sato H."/>
            <person name="Schaeffer S.W."/>
            <person name="Schatz M.C."/>
            <person name="Schlenke T."/>
            <person name="Schwartz R."/>
            <person name="Segarra C."/>
            <person name="Singh R.S."/>
            <person name="Sirot L."/>
            <person name="Sirota M."/>
            <person name="Sisneros N.B."/>
            <person name="Smith C.D."/>
            <person name="Smith T.F."/>
            <person name="Spieth J."/>
            <person name="Stage D.E."/>
            <person name="Stark A."/>
            <person name="Stephan W."/>
            <person name="Strausberg R.L."/>
            <person name="Strempel S."/>
            <person name="Sturgill D."/>
            <person name="Sutton G."/>
            <person name="Sutton G.G."/>
            <person name="Tao W."/>
            <person name="Teichmann S."/>
            <person name="Tobari Y.N."/>
            <person name="Tomimura Y."/>
            <person name="Tsolas J.M."/>
            <person name="Valente V.L."/>
            <person name="Venter E."/>
            <person name="Venter J.C."/>
            <person name="Vicario S."/>
            <person name="Vieira F.G."/>
            <person name="Vilella A.J."/>
            <person name="Villasante A."/>
            <person name="Walenz B."/>
            <person name="Wang J."/>
            <person name="Wasserman M."/>
            <person name="Watts T."/>
            <person name="Wilson D."/>
            <person name="Wilson R.K."/>
            <person name="Wing R.A."/>
            <person name="Wolfner M.F."/>
            <person name="Wong A."/>
            <person name="Wong G.K."/>
            <person name="Wu C.I."/>
            <person name="Wu G."/>
            <person name="Yamamoto D."/>
            <person name="Yang H.P."/>
            <person name="Yang S.P."/>
            <person name="Yorke J.A."/>
            <person name="Yoshida K."/>
            <person name="Zdobnov E."/>
            <person name="Zhang P."/>
            <person name="Zhang Y."/>
            <person name="Zimin A.V."/>
            <person name="Baldwin J."/>
            <person name="Abdouelleil A."/>
            <person name="Abdulkadir J."/>
            <person name="Abebe A."/>
            <person name="Abera B."/>
            <person name="Abreu J."/>
            <person name="Acer S.C."/>
            <person name="Aftuck L."/>
            <person name="Alexander A."/>
            <person name="An P."/>
            <person name="Anderson E."/>
            <person name="Anderson S."/>
            <person name="Arachi H."/>
            <person name="Azer M."/>
            <person name="Bachantsang P."/>
            <person name="Barry A."/>
            <person name="Bayul T."/>
            <person name="Berlin A."/>
            <person name="Bessette D."/>
            <person name="Bloom T."/>
            <person name="Blye J."/>
            <person name="Boguslavskiy L."/>
            <person name="Bonnet C."/>
            <person name="Boukhgalter B."/>
            <person name="Bourzgui I."/>
            <person name="Brown A."/>
            <person name="Cahill P."/>
            <person name="Channer S."/>
            <person name="Cheshatsang Y."/>
            <person name="Chuda L."/>
            <person name="Citroen M."/>
            <person name="Collymore A."/>
            <person name="Cooke P."/>
            <person name="Costello M."/>
            <person name="D'Aco K."/>
            <person name="Daza R."/>
            <person name="De Haan G."/>
            <person name="DeGray S."/>
            <person name="DeMaso C."/>
            <person name="Dhargay N."/>
            <person name="Dooley K."/>
            <person name="Dooley E."/>
            <person name="Doricent M."/>
            <person name="Dorje P."/>
            <person name="Dorjee K."/>
            <person name="Dupes A."/>
            <person name="Elong R."/>
            <person name="Falk J."/>
            <person name="Farina A."/>
            <person name="Faro S."/>
            <person name="Ferguson D."/>
            <person name="Fisher S."/>
            <person name="Foley C.D."/>
            <person name="Franke A."/>
            <person name="Friedrich D."/>
            <person name="Gadbois L."/>
            <person name="Gearin G."/>
            <person name="Gearin C.R."/>
            <person name="Giannoukos G."/>
            <person name="Goode T."/>
            <person name="Graham J."/>
            <person name="Grandbois E."/>
            <person name="Grewal S."/>
            <person name="Gyaltsen K."/>
            <person name="Hafez N."/>
            <person name="Hagos B."/>
            <person name="Hall J."/>
            <person name="Henson C."/>
            <person name="Hollinger A."/>
            <person name="Honan T."/>
            <person name="Huard M.D."/>
            <person name="Hughes L."/>
            <person name="Hurhula B."/>
            <person name="Husby M.E."/>
            <person name="Kamat A."/>
            <person name="Kanga B."/>
            <person name="Kashin S."/>
            <person name="Khazanovich D."/>
            <person name="Kisner P."/>
            <person name="Lance K."/>
            <person name="Lara M."/>
            <person name="Lee W."/>
            <person name="Lennon N."/>
            <person name="Letendre F."/>
            <person name="LeVine R."/>
            <person name="Lipovsky A."/>
            <person name="Liu X."/>
            <person name="Liu J."/>
            <person name="Liu S."/>
            <person name="Lokyitsang T."/>
            <person name="Lokyitsang Y."/>
            <person name="Lubonja R."/>
            <person name="Lui A."/>
            <person name="MacDonald P."/>
            <person name="Magnisalis V."/>
            <person name="Maru K."/>
            <person name="Matthews C."/>
            <person name="McCusker W."/>
            <person name="McDonough S."/>
            <person name="Mehta T."/>
            <person name="Meldrim J."/>
            <person name="Meneus L."/>
            <person name="Mihai O."/>
            <person name="Mihalev A."/>
            <person name="Mihova T."/>
            <person name="Mittelman R."/>
            <person name="Mlenga V."/>
            <person name="Montmayeur A."/>
            <person name="Mulrain L."/>
            <person name="Navidi A."/>
            <person name="Naylor J."/>
            <person name="Negash T."/>
            <person name="Nguyen T."/>
            <person name="Nguyen N."/>
            <person name="Nicol R."/>
            <person name="Norbu C."/>
            <person name="Norbu N."/>
            <person name="Novod N."/>
            <person name="O'Neill B."/>
            <person name="Osman S."/>
            <person name="Markiewicz E."/>
            <person name="Oyono O.L."/>
            <person name="Patti C."/>
            <person name="Phunkhang P."/>
            <person name="Pierre F."/>
            <person name="Priest M."/>
            <person name="Raghuraman S."/>
            <person name="Rege F."/>
            <person name="Reyes R."/>
            <person name="Rise C."/>
            <person name="Rogov P."/>
            <person name="Ross K."/>
            <person name="Ryan E."/>
            <person name="Settipalli S."/>
            <person name="Shea T."/>
            <person name="Sherpa N."/>
            <person name="Shi L."/>
            <person name="Shih D."/>
            <person name="Sparrow T."/>
            <person name="Spaulding J."/>
            <person name="Stalker J."/>
            <person name="Stange-Thomann N."/>
            <person name="Stavropoulos S."/>
            <person name="Stone C."/>
            <person name="Strader C."/>
            <person name="Tesfaye S."/>
            <person name="Thomson T."/>
            <person name="Thoulutsang Y."/>
            <person name="Thoulutsang D."/>
            <person name="Topham K."/>
            <person name="Topping I."/>
            <person name="Tsamla T."/>
            <person name="Vassiliev H."/>
            <person name="Vo A."/>
            <person name="Wangchuk T."/>
            <person name="Wangdi T."/>
            <person name="Weiand M."/>
            <person name="Wilkinson J."/>
            <person name="Wilson A."/>
            <person name="Yadav S."/>
            <person name="Young G."/>
            <person name="Yu Q."/>
            <person name="Zembek L."/>
            <person name="Zhong D."/>
            <person name="Zimmer A."/>
            <person name="Zwirko Z."/>
            <person name="Jaffe D.B."/>
            <person name="Alvarez P."/>
            <person name="Brockman W."/>
            <person name="Butler J."/>
            <person name="Chin C."/>
            <person name="Gnerre S."/>
            <person name="Grabherr M."/>
            <person name="Kleber M."/>
            <person name="Mauceli E."/>
            <person name="MacCallum I."/>
        </authorList>
    </citation>
    <scope>NUCLEOTIDE SEQUENCE [LARGE SCALE GENOMIC DNA]</scope>
    <source>
        <strain evidence="11">Tucson 14024-0371.13</strain>
    </source>
</reference>
<gene>
    <name evidence="10" type="primary">Dana\GF19552</name>
    <name evidence="10" type="synonym">dana_GLEANR_21595</name>
    <name evidence="10" type="ORF">GF19552</name>
</gene>
<dbReference type="Pfam" id="PF15884">
    <property type="entry name" value="QIL1"/>
    <property type="match status" value="1"/>
</dbReference>
<dbReference type="OMA" id="TVYMTNR"/>
<dbReference type="GO" id="GO:0042407">
    <property type="term" value="P:cristae formation"/>
    <property type="evidence" value="ECO:0007669"/>
    <property type="project" value="TreeGrafter"/>
</dbReference>
<dbReference type="EMBL" id="CH902630">
    <property type="protein sequence ID" value="EDV38622.1"/>
    <property type="molecule type" value="Genomic_DNA"/>
</dbReference>
<evidence type="ECO:0000256" key="3">
    <source>
        <dbReference type="ARBA" id="ARBA00022692"/>
    </source>
</evidence>
<evidence type="ECO:0000256" key="2">
    <source>
        <dbReference type="ARBA" id="ARBA00006771"/>
    </source>
</evidence>
<evidence type="ECO:0000256" key="4">
    <source>
        <dbReference type="ARBA" id="ARBA00022792"/>
    </source>
</evidence>
<dbReference type="PhylomeDB" id="B3MY07"/>
<comment type="function">
    <text evidence="8">Component of the MICOS complex, a large protein complex of the mitochondrial inner membrane that plays crucial roles in the maintenance of crista junctions, inner membrane architecture, and formation of contact sites to the outer membrane.</text>
</comment>
<evidence type="ECO:0000256" key="9">
    <source>
        <dbReference type="SAM" id="MobiDB-lite"/>
    </source>
</evidence>
<comment type="similarity">
    <text evidence="2 8">Belongs to the MICOS complex subunit Mic13 family.</text>
</comment>
<keyword evidence="11" id="KW-1185">Reference proteome</keyword>
<keyword evidence="4 8" id="KW-0999">Mitochondrion inner membrane</keyword>
<sequence>MLTNMMARTAALSMAVYMSSRAGIWGQTEESHRLCRQIGQKLEPLSAQIRQRLLPSDVAEMGVAQLAKTYYNLGVKGGFQFIRNLPTHSINLIEWTKETSSKLAGKPKLKTKETREDMMAEVFGSMRTPPKDQKYEGTTVKVTAGADITGPPIEDDEGRHQIFLIKKQEK</sequence>
<dbReference type="STRING" id="7217.B3MY07"/>
<keyword evidence="7" id="KW-0472">Membrane</keyword>
<evidence type="ECO:0000256" key="7">
    <source>
        <dbReference type="ARBA" id="ARBA00023136"/>
    </source>
</evidence>
<evidence type="ECO:0000256" key="1">
    <source>
        <dbReference type="ARBA" id="ARBA00004434"/>
    </source>
</evidence>
<evidence type="ECO:0000313" key="11">
    <source>
        <dbReference type="Proteomes" id="UP000007801"/>
    </source>
</evidence>
<dbReference type="KEGG" id="dan:6502308"/>
<evidence type="ECO:0000313" key="10">
    <source>
        <dbReference type="EMBL" id="EDV38622.1"/>
    </source>
</evidence>
<keyword evidence="6 8" id="KW-0496">Mitochondrion</keyword>
<dbReference type="PANTHER" id="PTHR31816">
    <property type="entry name" value="MICOS COMPLEX SUBUNIT MIC13"/>
    <property type="match status" value="1"/>
</dbReference>
<dbReference type="Proteomes" id="UP000007801">
    <property type="component" value="Unassembled WGS sequence"/>
</dbReference>
<protein>
    <recommendedName>
        <fullName evidence="8">MICOS complex subunit MIC13</fullName>
    </recommendedName>
</protein>
<dbReference type="InParanoid" id="B3MY07"/>
<dbReference type="PANTHER" id="PTHR31816:SF3">
    <property type="entry name" value="MICOS COMPLEX SUBUNIT MIC13"/>
    <property type="match status" value="1"/>
</dbReference>
<dbReference type="OrthoDB" id="5948578at2759"/>
<evidence type="ECO:0000256" key="5">
    <source>
        <dbReference type="ARBA" id="ARBA00022989"/>
    </source>
</evidence>
<evidence type="ECO:0000256" key="6">
    <source>
        <dbReference type="ARBA" id="ARBA00023128"/>
    </source>
</evidence>
<name>B3MY07_DROAN</name>